<reference evidence="3 4" key="1">
    <citation type="submission" date="2016-10" db="EMBL/GenBank/DDBJ databases">
        <authorList>
            <person name="de Groot N.N."/>
        </authorList>
    </citation>
    <scope>NUCLEOTIDE SEQUENCE [LARGE SCALE GENOMIC DNA]</scope>
    <source>
        <strain evidence="3 4">DSM 27375</strain>
    </source>
</reference>
<dbReference type="Proteomes" id="UP000182284">
    <property type="component" value="Unassembled WGS sequence"/>
</dbReference>
<feature type="region of interest" description="Disordered" evidence="1">
    <location>
        <begin position="34"/>
        <end position="56"/>
    </location>
</feature>
<evidence type="ECO:0000313" key="3">
    <source>
        <dbReference type="EMBL" id="SDG46034.1"/>
    </source>
</evidence>
<feature type="chain" id="PRO_5010277900" description="Porin" evidence="2">
    <location>
        <begin position="34"/>
        <end position="99"/>
    </location>
</feature>
<dbReference type="OrthoDB" id="9862914at2"/>
<dbReference type="RefSeq" id="WP_143026915.1">
    <property type="nucleotide sequence ID" value="NZ_FNBL01000022.1"/>
</dbReference>
<keyword evidence="2" id="KW-0732">Signal</keyword>
<dbReference type="EMBL" id="FNBL01000022">
    <property type="protein sequence ID" value="SDG46034.1"/>
    <property type="molecule type" value="Genomic_DNA"/>
</dbReference>
<proteinExistence type="predicted"/>
<accession>A0A1G7UEX1</accession>
<dbReference type="AlphaFoldDB" id="A0A1G7UEX1"/>
<gene>
    <name evidence="3" type="ORF">SAMN04488117_1225</name>
</gene>
<evidence type="ECO:0000313" key="4">
    <source>
        <dbReference type="Proteomes" id="UP000182284"/>
    </source>
</evidence>
<organism evidence="3 4">
    <name type="scientific">Celeribacter baekdonensis</name>
    <dbReference type="NCBI Taxonomy" id="875171"/>
    <lineage>
        <taxon>Bacteria</taxon>
        <taxon>Pseudomonadati</taxon>
        <taxon>Pseudomonadota</taxon>
        <taxon>Alphaproteobacteria</taxon>
        <taxon>Rhodobacterales</taxon>
        <taxon>Roseobacteraceae</taxon>
        <taxon>Celeribacter</taxon>
    </lineage>
</organism>
<evidence type="ECO:0008006" key="5">
    <source>
        <dbReference type="Google" id="ProtNLM"/>
    </source>
</evidence>
<protein>
    <recommendedName>
        <fullName evidence="5">Porin</fullName>
    </recommendedName>
</protein>
<name>A0A1G7UEX1_9RHOB</name>
<evidence type="ECO:0000256" key="2">
    <source>
        <dbReference type="SAM" id="SignalP"/>
    </source>
</evidence>
<feature type="signal peptide" evidence="2">
    <location>
        <begin position="1"/>
        <end position="33"/>
    </location>
</feature>
<sequence length="99" mass="10470">MRHINPPFPLSPLCRALAFAVLTSGVGPTIASATEAVRPMPHGSQEDARNDSGDANNSEVVIFQKNVIATCDAEAEEADLCLAPTVEAFPVPVNNQIIE</sequence>
<evidence type="ECO:0000256" key="1">
    <source>
        <dbReference type="SAM" id="MobiDB-lite"/>
    </source>
</evidence>